<reference evidence="2" key="1">
    <citation type="journal article" date="2020" name="Fungal Divers.">
        <title>Resolving the Mortierellaceae phylogeny through synthesis of multi-gene phylogenetics and phylogenomics.</title>
        <authorList>
            <person name="Vandepol N."/>
            <person name="Liber J."/>
            <person name="Desiro A."/>
            <person name="Na H."/>
            <person name="Kennedy M."/>
            <person name="Barry K."/>
            <person name="Grigoriev I.V."/>
            <person name="Miller A.N."/>
            <person name="O'Donnell K."/>
            <person name="Stajich J.E."/>
            <person name="Bonito G."/>
        </authorList>
    </citation>
    <scope>NUCLEOTIDE SEQUENCE</scope>
    <source>
        <strain evidence="2">MES-2147</strain>
    </source>
</reference>
<protein>
    <submittedName>
        <fullName evidence="2">Uncharacterized protein</fullName>
    </submittedName>
</protein>
<dbReference type="OrthoDB" id="2399547at2759"/>
<feature type="non-terminal residue" evidence="2">
    <location>
        <position position="1"/>
    </location>
</feature>
<proteinExistence type="predicted"/>
<dbReference type="Proteomes" id="UP000749646">
    <property type="component" value="Unassembled WGS sequence"/>
</dbReference>
<keyword evidence="1" id="KW-0175">Coiled coil</keyword>
<dbReference type="EMBL" id="JAAAHW010007936">
    <property type="protein sequence ID" value="KAF9945705.1"/>
    <property type="molecule type" value="Genomic_DNA"/>
</dbReference>
<keyword evidence="3" id="KW-1185">Reference proteome</keyword>
<evidence type="ECO:0000313" key="2">
    <source>
        <dbReference type="EMBL" id="KAF9945705.1"/>
    </source>
</evidence>
<gene>
    <name evidence="2" type="ORF">BGZ65_010460</name>
</gene>
<name>A0A9P6IS49_9FUNG</name>
<organism evidence="2 3">
    <name type="scientific">Modicella reniformis</name>
    <dbReference type="NCBI Taxonomy" id="1440133"/>
    <lineage>
        <taxon>Eukaryota</taxon>
        <taxon>Fungi</taxon>
        <taxon>Fungi incertae sedis</taxon>
        <taxon>Mucoromycota</taxon>
        <taxon>Mortierellomycotina</taxon>
        <taxon>Mortierellomycetes</taxon>
        <taxon>Mortierellales</taxon>
        <taxon>Mortierellaceae</taxon>
        <taxon>Modicella</taxon>
    </lineage>
</organism>
<dbReference type="AlphaFoldDB" id="A0A9P6IS49"/>
<comment type="caution">
    <text evidence="2">The sequence shown here is derived from an EMBL/GenBank/DDBJ whole genome shotgun (WGS) entry which is preliminary data.</text>
</comment>
<feature type="non-terminal residue" evidence="2">
    <location>
        <position position="280"/>
    </location>
</feature>
<sequence length="280" mass="31091">YKVEYFKSIFTDPPNVDDILNGTLEDHAATSSTSKYSPYQDIQFVPENTARIFRAILFLKNNLRNMARLENEDFKLDMSRYGRPFKTLALELAQQQPSLAGITGSALHSLYTDIIHRRRELNDVISTTSEGSWVHTKIDDLTFAVAGATVPGPAVAGSPIDARPFAAGHSFAGSPFLVGSEHSGPSSQVQASLALPSSAGAMIWKIASQPSTSHTFRLSSSSPTFSRNLYSTASSSLNVFENEEKSFEAMKHYLDKLEKKLVEQRKDLEKLRKYFEDQSK</sequence>
<evidence type="ECO:0000256" key="1">
    <source>
        <dbReference type="SAM" id="Coils"/>
    </source>
</evidence>
<feature type="coiled-coil region" evidence="1">
    <location>
        <begin position="247"/>
        <end position="274"/>
    </location>
</feature>
<evidence type="ECO:0000313" key="3">
    <source>
        <dbReference type="Proteomes" id="UP000749646"/>
    </source>
</evidence>
<accession>A0A9P6IS49</accession>